<dbReference type="InterPro" id="IPR002641">
    <property type="entry name" value="PNPLA_dom"/>
</dbReference>
<comment type="caution">
    <text evidence="10">The sequence shown here is derived from an EMBL/GenBank/DDBJ whole genome shotgun (WGS) entry which is preliminary data.</text>
</comment>
<comment type="similarity">
    <text evidence="1 7">Belongs to the patatin family.</text>
</comment>
<evidence type="ECO:0000256" key="8">
    <source>
        <dbReference type="SAM" id="MobiDB-lite"/>
    </source>
</evidence>
<keyword evidence="2 7" id="KW-0378">Hydrolase</keyword>
<evidence type="ECO:0000256" key="1">
    <source>
        <dbReference type="ARBA" id="ARBA00010240"/>
    </source>
</evidence>
<name>A0A843WYX4_COLES</name>
<dbReference type="SUPFAM" id="SSF52151">
    <property type="entry name" value="FabD/lysophospholipase-like"/>
    <property type="match status" value="1"/>
</dbReference>
<dbReference type="Pfam" id="PF01734">
    <property type="entry name" value="Patatin"/>
    <property type="match status" value="1"/>
</dbReference>
<sequence>MAAADLDMNKVSYEIFSILESKFLFGYDDPKRFLQATPGASPLSPAAAAPGLSAKVRILSVDAGGATDGLLAAASLVRLESSLRRLTGDCSARICDFFDVAAGSGLGGILVALLFTGGPGGRPPFSAADAFDFLVRNRRALQPARTKKGAGLAGMFRKKSHAGGRRDQVLRQAFGSATLRDAVKPVLIPCYDLATGATFVFSRAGAAEADGYDFPIREVCAATAGGAEIRSVDGRTVVAAVDGGAAAGNPAAAAITHVLNNRAEFPFVAGVEDLLVVSLGNGEPGAPASVAPGGGGARWGKPDAARIASEGAADMVDQAVAMSFGDHRSTNYVRVQANLCDSGKFQSSSDTGELLAMAEGLLAQKNVESVLFWGKRVSQRTNAERLESASAALVRVQDGGRTKEGSPRSSSSSLLCSTSGSPMAAASPR</sequence>
<comment type="function">
    <text evidence="7">Lipolytic acyl hydrolase (LAH).</text>
</comment>
<accession>A0A843WYX4</accession>
<dbReference type="GO" id="GO:0016042">
    <property type="term" value="P:lipid catabolic process"/>
    <property type="evidence" value="ECO:0007669"/>
    <property type="project" value="UniProtKB-KW"/>
</dbReference>
<dbReference type="PROSITE" id="PS51635">
    <property type="entry name" value="PNPLA"/>
    <property type="match status" value="1"/>
</dbReference>
<dbReference type="GO" id="GO:0016787">
    <property type="term" value="F:hydrolase activity"/>
    <property type="evidence" value="ECO:0007669"/>
    <property type="project" value="UniProtKB-KW"/>
</dbReference>
<dbReference type="InterPro" id="IPR016035">
    <property type="entry name" value="Acyl_Trfase/lysoPLipase"/>
</dbReference>
<dbReference type="OrthoDB" id="630895at2759"/>
<evidence type="ECO:0000256" key="5">
    <source>
        <dbReference type="ARBA" id="ARBA00025642"/>
    </source>
</evidence>
<dbReference type="PANTHER" id="PTHR32241">
    <property type="entry name" value="PATATIN-LIKE PROTEIN 6"/>
    <property type="match status" value="1"/>
</dbReference>
<dbReference type="Proteomes" id="UP000652761">
    <property type="component" value="Unassembled WGS sequence"/>
</dbReference>
<protein>
    <recommendedName>
        <fullName evidence="7">Patatin</fullName>
        <ecNumber evidence="7">3.1.1.-</ecNumber>
    </recommendedName>
</protein>
<feature type="region of interest" description="Disordered" evidence="8">
    <location>
        <begin position="394"/>
        <end position="429"/>
    </location>
</feature>
<comment type="caution">
    <text evidence="6">Lacks conserved residue(s) required for the propagation of feature annotation.</text>
</comment>
<feature type="domain" description="PNPLA" evidence="9">
    <location>
        <begin position="60"/>
        <end position="255"/>
    </location>
</feature>
<keyword evidence="11" id="KW-1185">Reference proteome</keyword>
<dbReference type="AlphaFoldDB" id="A0A843WYX4"/>
<dbReference type="Gene3D" id="3.40.1090.10">
    <property type="entry name" value="Cytosolic phospholipase A2 catalytic domain"/>
    <property type="match status" value="1"/>
</dbReference>
<dbReference type="EC" id="3.1.1.-" evidence="7"/>
<organism evidence="10 11">
    <name type="scientific">Colocasia esculenta</name>
    <name type="common">Wild taro</name>
    <name type="synonym">Arum esculentum</name>
    <dbReference type="NCBI Taxonomy" id="4460"/>
    <lineage>
        <taxon>Eukaryota</taxon>
        <taxon>Viridiplantae</taxon>
        <taxon>Streptophyta</taxon>
        <taxon>Embryophyta</taxon>
        <taxon>Tracheophyta</taxon>
        <taxon>Spermatophyta</taxon>
        <taxon>Magnoliopsida</taxon>
        <taxon>Liliopsida</taxon>
        <taxon>Araceae</taxon>
        <taxon>Aroideae</taxon>
        <taxon>Colocasieae</taxon>
        <taxon>Colocasia</taxon>
    </lineage>
</organism>
<feature type="compositionally biased region" description="Low complexity" evidence="8">
    <location>
        <begin position="407"/>
        <end position="422"/>
    </location>
</feature>
<gene>
    <name evidence="10" type="ORF">Taro_043439</name>
</gene>
<evidence type="ECO:0000256" key="6">
    <source>
        <dbReference type="PROSITE-ProRule" id="PRU01161"/>
    </source>
</evidence>
<evidence type="ECO:0000256" key="3">
    <source>
        <dbReference type="ARBA" id="ARBA00022963"/>
    </source>
</evidence>
<evidence type="ECO:0000313" key="11">
    <source>
        <dbReference type="Proteomes" id="UP000652761"/>
    </source>
</evidence>
<feature type="short sequence motif" description="DGA/G" evidence="6">
    <location>
        <begin position="242"/>
        <end position="244"/>
    </location>
</feature>
<evidence type="ECO:0000256" key="7">
    <source>
        <dbReference type="RuleBase" id="RU361262"/>
    </source>
</evidence>
<comment type="domain">
    <text evidence="7">The nitrogen atoms of the two glycine residues in the GGXR motif define the oxyanion hole, and stabilize the oxyanion that forms during the nucleophilic attack by the catalytic serine during substrate cleavage.</text>
</comment>
<evidence type="ECO:0000256" key="4">
    <source>
        <dbReference type="ARBA" id="ARBA00023098"/>
    </source>
</evidence>
<reference evidence="10" key="1">
    <citation type="submission" date="2017-07" db="EMBL/GenBank/DDBJ databases">
        <title>Taro Niue Genome Assembly and Annotation.</title>
        <authorList>
            <person name="Atibalentja N."/>
            <person name="Keating K."/>
            <person name="Fields C.J."/>
        </authorList>
    </citation>
    <scope>NUCLEOTIDE SEQUENCE</scope>
    <source>
        <strain evidence="10">Niue_2</strain>
        <tissue evidence="10">Leaf</tissue>
    </source>
</reference>
<keyword evidence="3 7" id="KW-0442">Lipid degradation</keyword>
<dbReference type="EMBL" id="NMUH01004700">
    <property type="protein sequence ID" value="MQM10541.1"/>
    <property type="molecule type" value="Genomic_DNA"/>
</dbReference>
<proteinExistence type="inferred from homology"/>
<comment type="function">
    <text evidence="5">Possesses non-specific lipolytic acyl hydrolase (LAH) activity. Hydrolyzes phospholipids as well as galactolipids. May play a role in disease resistance.</text>
</comment>
<dbReference type="PANTHER" id="PTHR32241:SF12">
    <property type="entry name" value="OS03G0784100 PROTEIN"/>
    <property type="match status" value="1"/>
</dbReference>
<evidence type="ECO:0000259" key="9">
    <source>
        <dbReference type="PROSITE" id="PS51635"/>
    </source>
</evidence>
<evidence type="ECO:0000256" key="2">
    <source>
        <dbReference type="ARBA" id="ARBA00022801"/>
    </source>
</evidence>
<evidence type="ECO:0000313" key="10">
    <source>
        <dbReference type="EMBL" id="MQM10541.1"/>
    </source>
</evidence>
<keyword evidence="4 7" id="KW-0443">Lipid metabolism</keyword>